<dbReference type="AlphaFoldDB" id="A0A9X2Q3I9"/>
<reference evidence="3" key="1">
    <citation type="submission" date="2022-08" db="EMBL/GenBank/DDBJ databases">
        <title>Genomic Encyclopedia of Type Strains, Phase V (KMG-V): Genome sequencing to study the core and pangenomes of soil and plant-associated prokaryotes.</title>
        <authorList>
            <person name="Whitman W."/>
        </authorList>
    </citation>
    <scope>NUCLEOTIDE SEQUENCE</scope>
    <source>
        <strain evidence="3">0</strain>
    </source>
</reference>
<dbReference type="Gene3D" id="2.40.160.20">
    <property type="match status" value="1"/>
</dbReference>
<feature type="domain" description="Outer membrane protein beta-barrel" evidence="2">
    <location>
        <begin position="13"/>
        <end position="218"/>
    </location>
</feature>
<proteinExistence type="predicted"/>
<sequence length="221" mass="22869">MHVRSSAEVSLLVLLIVLLGGGRAEAQAVRVEAGGGWAIPSTEVDVSVEGRDRPAEINPGSGPSGYVAVGLMRRLTDNLSLGVRVRAQQSQLRVGSDDVSPSIDRCVNSCPGGRLRALSLEGQLHLTSVGRIAPYFLVGLGVARTTIDGTRIDAGGTVFQLSETDVTDAGGNVGFGAALRLVRGLSLTAETRVTGSLPGAKDNAVTTFPFTLGLAYHFGGM</sequence>
<name>A0A9X2Q3I9_9BACT</name>
<organism evidence="3 4">
    <name type="scientific">Salinibacter ruber</name>
    <dbReference type="NCBI Taxonomy" id="146919"/>
    <lineage>
        <taxon>Bacteria</taxon>
        <taxon>Pseudomonadati</taxon>
        <taxon>Rhodothermota</taxon>
        <taxon>Rhodothermia</taxon>
        <taxon>Rhodothermales</taxon>
        <taxon>Salinibacteraceae</taxon>
        <taxon>Salinibacter</taxon>
    </lineage>
</organism>
<dbReference type="Pfam" id="PF13505">
    <property type="entry name" value="OMP_b-brl"/>
    <property type="match status" value="1"/>
</dbReference>
<dbReference type="RefSeq" id="WP_259080015.1">
    <property type="nucleotide sequence ID" value="NZ_JANUAU010000004.1"/>
</dbReference>
<dbReference type="InterPro" id="IPR011250">
    <property type="entry name" value="OMP/PagP_B-barrel"/>
</dbReference>
<evidence type="ECO:0000313" key="4">
    <source>
        <dbReference type="Proteomes" id="UP001155027"/>
    </source>
</evidence>
<evidence type="ECO:0000313" key="3">
    <source>
        <dbReference type="EMBL" id="MCS3677545.1"/>
    </source>
</evidence>
<evidence type="ECO:0000256" key="1">
    <source>
        <dbReference type="ARBA" id="ARBA00022729"/>
    </source>
</evidence>
<protein>
    <submittedName>
        <fullName evidence="3">Opacity protein-like surface antigen</fullName>
    </submittedName>
</protein>
<dbReference type="Proteomes" id="UP001155027">
    <property type="component" value="Unassembled WGS sequence"/>
</dbReference>
<gene>
    <name evidence="3" type="ORF">GGP71_001468</name>
</gene>
<keyword evidence="1" id="KW-0732">Signal</keyword>
<dbReference type="EMBL" id="JANUAU010000004">
    <property type="protein sequence ID" value="MCS3677545.1"/>
    <property type="molecule type" value="Genomic_DNA"/>
</dbReference>
<dbReference type="InterPro" id="IPR027385">
    <property type="entry name" value="Beta-barrel_OMP"/>
</dbReference>
<comment type="caution">
    <text evidence="3">The sequence shown here is derived from an EMBL/GenBank/DDBJ whole genome shotgun (WGS) entry which is preliminary data.</text>
</comment>
<dbReference type="SUPFAM" id="SSF56925">
    <property type="entry name" value="OMPA-like"/>
    <property type="match status" value="1"/>
</dbReference>
<evidence type="ECO:0000259" key="2">
    <source>
        <dbReference type="Pfam" id="PF13505"/>
    </source>
</evidence>
<accession>A0A9X2Q3I9</accession>